<accession>A0A7S3TRY4</accession>
<proteinExistence type="predicted"/>
<dbReference type="InterPro" id="IPR039881">
    <property type="entry name" value="PCIF1-like"/>
</dbReference>
<dbReference type="EMBL" id="HBIR01055474">
    <property type="protein sequence ID" value="CAE0592337.1"/>
    <property type="molecule type" value="Transcribed_RNA"/>
</dbReference>
<evidence type="ECO:0000259" key="1">
    <source>
        <dbReference type="Pfam" id="PF12237"/>
    </source>
</evidence>
<dbReference type="InterPro" id="IPR022035">
    <property type="entry name" value="PCIF1_WW"/>
</dbReference>
<name>A0A7S3TRY4_EMIHU</name>
<dbReference type="AlphaFoldDB" id="A0A7S3TRY4"/>
<gene>
    <name evidence="2" type="ORF">EHUX00137_LOCUS43203</name>
</gene>
<dbReference type="PANTHER" id="PTHR21727:SF0">
    <property type="entry name" value="MRNA (2'-O-METHYLADENOSINE-N(6)-)-METHYLTRANSFERASE"/>
    <property type="match status" value="1"/>
</dbReference>
<dbReference type="Pfam" id="PF12237">
    <property type="entry name" value="PCIF1_WW"/>
    <property type="match status" value="1"/>
</dbReference>
<dbReference type="GO" id="GO:0016422">
    <property type="term" value="F:mRNA (2'-O-methyladenosine-N6-)-methyltransferase activity"/>
    <property type="evidence" value="ECO:0007669"/>
    <property type="project" value="InterPro"/>
</dbReference>
<protein>
    <recommendedName>
        <fullName evidence="1">PCIF1 WW domain-containing protein</fullName>
    </recommendedName>
</protein>
<reference evidence="2" key="1">
    <citation type="submission" date="2021-01" db="EMBL/GenBank/DDBJ databases">
        <authorList>
            <person name="Corre E."/>
            <person name="Pelletier E."/>
            <person name="Niang G."/>
            <person name="Scheremetjew M."/>
            <person name="Finn R."/>
            <person name="Kale V."/>
            <person name="Holt S."/>
            <person name="Cochrane G."/>
            <person name="Meng A."/>
            <person name="Brown T."/>
            <person name="Cohen L."/>
        </authorList>
    </citation>
    <scope>NUCLEOTIDE SEQUENCE</scope>
    <source>
        <strain evidence="2">379</strain>
    </source>
</reference>
<evidence type="ECO:0000313" key="2">
    <source>
        <dbReference type="EMBL" id="CAE0592337.1"/>
    </source>
</evidence>
<sequence length="234" mass="24940">MPPAAAERFPEVAFCVVARQLSLQGGHEGAGGMQAACPPSVFETLRQDLGVTRELFASPLNCAFPRFCSASADVDADFGSAGSFFLYTPRPGAYLANPPFDPAVVAAMAVRMEALLEASDLAGERLTFVCVVPAWTKPRGPHLPAWQQLAGSPHTTCALTLPRAQHAYVDGEQQLRGKGHACGRSRHDTSLLVLQSAAAAREVPFTEPMQARLRRAFSLANTGEHPLQKTANGC</sequence>
<dbReference type="GO" id="GO:0099122">
    <property type="term" value="F:RNA polymerase II C-terminal domain binding"/>
    <property type="evidence" value="ECO:0007669"/>
    <property type="project" value="InterPro"/>
</dbReference>
<dbReference type="PANTHER" id="PTHR21727">
    <property type="entry name" value="PHOSPHORYLATED CTD INTERACTING FACTOR 1"/>
    <property type="match status" value="1"/>
</dbReference>
<organism evidence="2">
    <name type="scientific">Emiliania huxleyi</name>
    <name type="common">Coccolithophore</name>
    <name type="synonym">Pontosphaera huxleyi</name>
    <dbReference type="NCBI Taxonomy" id="2903"/>
    <lineage>
        <taxon>Eukaryota</taxon>
        <taxon>Haptista</taxon>
        <taxon>Haptophyta</taxon>
        <taxon>Prymnesiophyceae</taxon>
        <taxon>Isochrysidales</taxon>
        <taxon>Noelaerhabdaceae</taxon>
        <taxon>Emiliania</taxon>
    </lineage>
</organism>
<feature type="domain" description="PCIF1 WW" evidence="1">
    <location>
        <begin position="6"/>
        <end position="171"/>
    </location>
</feature>